<reference evidence="2 3" key="1">
    <citation type="submission" date="2018-04" db="EMBL/GenBank/DDBJ databases">
        <title>Novel actinobacteria from marine sediment.</title>
        <authorList>
            <person name="Ng Z.Y."/>
            <person name="Tan G.Y.A."/>
        </authorList>
    </citation>
    <scope>NUCLEOTIDE SEQUENCE [LARGE SCALE GENOMIC DNA]</scope>
    <source>
        <strain evidence="2 3">TPS81</strain>
    </source>
</reference>
<proteinExistence type="predicted"/>
<name>A0A368T2J5_9ACTN</name>
<sequence length="189" mass="19850">MCAWASAQRTTPLRASIARPTGSCPSVCATVIPALNSRSVARRPTARPSPSRMAGVMPARMSTVEVAGGTAGRRSAFAARATPQPARFAPTRRISVRTVPRSPGCGMGEKPAPCSPLRRSSSLTVSTRSSGRISGSWSIRTRPRTPFTSARCTPPTRISSRSSSRAASSLPGRCAPRSRTSSRPGVMTV</sequence>
<dbReference type="Proteomes" id="UP000253318">
    <property type="component" value="Unassembled WGS sequence"/>
</dbReference>
<organism evidence="2 3">
    <name type="scientific">Marinitenerispora sediminis</name>
    <dbReference type="NCBI Taxonomy" id="1931232"/>
    <lineage>
        <taxon>Bacteria</taxon>
        <taxon>Bacillati</taxon>
        <taxon>Actinomycetota</taxon>
        <taxon>Actinomycetes</taxon>
        <taxon>Streptosporangiales</taxon>
        <taxon>Nocardiopsidaceae</taxon>
        <taxon>Marinitenerispora</taxon>
    </lineage>
</organism>
<dbReference type="AlphaFoldDB" id="A0A368T2J5"/>
<feature type="compositionally biased region" description="Low complexity" evidence="1">
    <location>
        <begin position="115"/>
        <end position="140"/>
    </location>
</feature>
<accession>A0A368T2J5</accession>
<evidence type="ECO:0000256" key="1">
    <source>
        <dbReference type="SAM" id="MobiDB-lite"/>
    </source>
</evidence>
<gene>
    <name evidence="2" type="ORF">DEF24_17840</name>
</gene>
<comment type="caution">
    <text evidence="2">The sequence shown here is derived from an EMBL/GenBank/DDBJ whole genome shotgun (WGS) entry which is preliminary data.</text>
</comment>
<feature type="region of interest" description="Disordered" evidence="1">
    <location>
        <begin position="98"/>
        <end position="189"/>
    </location>
</feature>
<keyword evidence="3" id="KW-1185">Reference proteome</keyword>
<dbReference type="EMBL" id="QEIN01000145">
    <property type="protein sequence ID" value="RCV55497.1"/>
    <property type="molecule type" value="Genomic_DNA"/>
</dbReference>
<evidence type="ECO:0000313" key="3">
    <source>
        <dbReference type="Proteomes" id="UP000253318"/>
    </source>
</evidence>
<evidence type="ECO:0000313" key="2">
    <source>
        <dbReference type="EMBL" id="RCV55497.1"/>
    </source>
</evidence>
<feature type="compositionally biased region" description="Low complexity" evidence="1">
    <location>
        <begin position="159"/>
        <end position="169"/>
    </location>
</feature>
<protein>
    <submittedName>
        <fullName evidence="2">Uncharacterized protein</fullName>
    </submittedName>
</protein>